<evidence type="ECO:0000313" key="2">
    <source>
        <dbReference type="Proteomes" id="UP001497680"/>
    </source>
</evidence>
<reference evidence="1 2" key="1">
    <citation type="journal article" date="2022" name="New Phytol.">
        <title>Ecological generalism drives hyperdiversity of secondary metabolite gene clusters in xylarialean endophytes.</title>
        <authorList>
            <person name="Franco M.E.E."/>
            <person name="Wisecaver J.H."/>
            <person name="Arnold A.E."/>
            <person name="Ju Y.M."/>
            <person name="Slot J.C."/>
            <person name="Ahrendt S."/>
            <person name="Moore L.P."/>
            <person name="Eastman K.E."/>
            <person name="Scott K."/>
            <person name="Konkel Z."/>
            <person name="Mondo S.J."/>
            <person name="Kuo A."/>
            <person name="Hayes R.D."/>
            <person name="Haridas S."/>
            <person name="Andreopoulos B."/>
            <person name="Riley R."/>
            <person name="LaButti K."/>
            <person name="Pangilinan J."/>
            <person name="Lipzen A."/>
            <person name="Amirebrahimi M."/>
            <person name="Yan J."/>
            <person name="Adam C."/>
            <person name="Keymanesh K."/>
            <person name="Ng V."/>
            <person name="Louie K."/>
            <person name="Northen T."/>
            <person name="Drula E."/>
            <person name="Henrissat B."/>
            <person name="Hsieh H.M."/>
            <person name="Youens-Clark K."/>
            <person name="Lutzoni F."/>
            <person name="Miadlikowska J."/>
            <person name="Eastwood D.C."/>
            <person name="Hamelin R.C."/>
            <person name="Grigoriev I.V."/>
            <person name="U'Ren J.M."/>
        </authorList>
    </citation>
    <scope>NUCLEOTIDE SEQUENCE [LARGE SCALE GENOMIC DNA]</scope>
    <source>
        <strain evidence="1 2">ER1909</strain>
    </source>
</reference>
<name>A0ACC0CP61_9PEZI</name>
<dbReference type="EMBL" id="MU394376">
    <property type="protein sequence ID" value="KAI6082185.1"/>
    <property type="molecule type" value="Genomic_DNA"/>
</dbReference>
<accession>A0ACC0CP61</accession>
<proteinExistence type="predicted"/>
<comment type="caution">
    <text evidence="1">The sequence shown here is derived from an EMBL/GenBank/DDBJ whole genome shotgun (WGS) entry which is preliminary data.</text>
</comment>
<evidence type="ECO:0000313" key="1">
    <source>
        <dbReference type="EMBL" id="KAI6082185.1"/>
    </source>
</evidence>
<protein>
    <submittedName>
        <fullName evidence="1">Uncharacterized protein</fullName>
    </submittedName>
</protein>
<keyword evidence="2" id="KW-1185">Reference proteome</keyword>
<sequence length="302" mass="33698">MAPTGIAYIALQPTANDKFPLRKENIVKSEFQELFNFTAFQPKEQNGAVVSPYHDNYGYGEDTGDEWGKLNPNDQHLDPKEKGDEDPKEKSDEDGDSDSESNGERSDEQDRLHKSLGEHILVIPGHPPSIRRLLGDDRIFSVPHSWPVDRPNLPFENLCRAAMEEGKLDAIGSASIVIDADSLWALFSTLFDRVTHCDYNQRLKGIILVAHAVANTTFLKAINSEAVDDDPLKAATAHMKKRGIQSCMKEENATYENAFKRVISYKFGGIKMVVEDGNQILPTAHQCKGANDDDILAFDPWV</sequence>
<gene>
    <name evidence="1" type="ORF">F4821DRAFT_219110</name>
</gene>
<dbReference type="Proteomes" id="UP001497680">
    <property type="component" value="Unassembled WGS sequence"/>
</dbReference>
<organism evidence="1 2">
    <name type="scientific">Hypoxylon rubiginosum</name>
    <dbReference type="NCBI Taxonomy" id="110542"/>
    <lineage>
        <taxon>Eukaryota</taxon>
        <taxon>Fungi</taxon>
        <taxon>Dikarya</taxon>
        <taxon>Ascomycota</taxon>
        <taxon>Pezizomycotina</taxon>
        <taxon>Sordariomycetes</taxon>
        <taxon>Xylariomycetidae</taxon>
        <taxon>Xylariales</taxon>
        <taxon>Hypoxylaceae</taxon>
        <taxon>Hypoxylon</taxon>
    </lineage>
</organism>